<name>A0A0H2RSM5_9AGAM</name>
<evidence type="ECO:0000256" key="7">
    <source>
        <dbReference type="ARBA" id="ARBA00023128"/>
    </source>
</evidence>
<evidence type="ECO:0000256" key="8">
    <source>
        <dbReference type="ARBA" id="ARBA00023136"/>
    </source>
</evidence>
<keyword evidence="5 10" id="KW-0999">Mitochondrion inner membrane</keyword>
<evidence type="ECO:0000256" key="4">
    <source>
        <dbReference type="ARBA" id="ARBA00022692"/>
    </source>
</evidence>
<dbReference type="GO" id="GO:0006397">
    <property type="term" value="P:mRNA processing"/>
    <property type="evidence" value="ECO:0007669"/>
    <property type="project" value="UniProtKB-UniRule"/>
</dbReference>
<evidence type="ECO:0000256" key="10">
    <source>
        <dbReference type="RuleBase" id="RU367108"/>
    </source>
</evidence>
<proteinExistence type="inferred from homology"/>
<dbReference type="AlphaFoldDB" id="A0A0H2RSM5"/>
<dbReference type="InterPro" id="IPR039627">
    <property type="entry name" value="Yme2_C"/>
</dbReference>
<evidence type="ECO:0000256" key="11">
    <source>
        <dbReference type="SAM" id="MobiDB-lite"/>
    </source>
</evidence>
<accession>A0A0H2RSM5</accession>
<keyword evidence="6" id="KW-1133">Transmembrane helix</keyword>
<dbReference type="GO" id="GO:0003723">
    <property type="term" value="F:RNA binding"/>
    <property type="evidence" value="ECO:0007669"/>
    <property type="project" value="UniProtKB-UniRule"/>
</dbReference>
<keyword evidence="10" id="KW-0694">RNA-binding</keyword>
<evidence type="ECO:0000256" key="5">
    <source>
        <dbReference type="ARBA" id="ARBA00022792"/>
    </source>
</evidence>
<dbReference type="Pfam" id="PF10443">
    <property type="entry name" value="RNA12"/>
    <property type="match status" value="1"/>
</dbReference>
<dbReference type="InterPro" id="IPR018850">
    <property type="entry name" value="Mt_escape_2_C"/>
</dbReference>
<evidence type="ECO:0000256" key="2">
    <source>
        <dbReference type="ARBA" id="ARBA00010320"/>
    </source>
</evidence>
<dbReference type="InterPro" id="IPR027417">
    <property type="entry name" value="P-loop_NTPase"/>
</dbReference>
<dbReference type="InParanoid" id="A0A0H2RSM5"/>
<evidence type="ECO:0000259" key="12">
    <source>
        <dbReference type="Pfam" id="PF10443"/>
    </source>
</evidence>
<comment type="subcellular location">
    <subcellularLocation>
        <location evidence="1 10">Mitochondrion inner membrane</location>
        <topology evidence="1 10">Single-pass membrane protein</topology>
    </subcellularLocation>
</comment>
<dbReference type="PANTHER" id="PTHR32198:SF2">
    <property type="entry name" value="MITOCHONDRIAL ESCAPE PROTEIN 2"/>
    <property type="match status" value="1"/>
</dbReference>
<reference evidence="13 14" key="1">
    <citation type="submission" date="2015-04" db="EMBL/GenBank/DDBJ databases">
        <title>Complete genome sequence of Schizopora paradoxa KUC8140, a cosmopolitan wood degrader in East Asia.</title>
        <authorList>
            <consortium name="DOE Joint Genome Institute"/>
            <person name="Min B."/>
            <person name="Park H."/>
            <person name="Jang Y."/>
            <person name="Kim J.-J."/>
            <person name="Kim K.H."/>
            <person name="Pangilinan J."/>
            <person name="Lipzen A."/>
            <person name="Riley R."/>
            <person name="Grigoriev I.V."/>
            <person name="Spatafora J.W."/>
            <person name="Choi I.-G."/>
        </authorList>
    </citation>
    <scope>NUCLEOTIDE SEQUENCE [LARGE SCALE GENOMIC DNA]</scope>
    <source>
        <strain evidence="13 14">KUC8140</strain>
    </source>
</reference>
<keyword evidence="10" id="KW-0507">mRNA processing</keyword>
<dbReference type="Gene3D" id="3.40.50.300">
    <property type="entry name" value="P-loop containing nucleotide triphosphate hydrolases"/>
    <property type="match status" value="1"/>
</dbReference>
<feature type="region of interest" description="Disordered" evidence="11">
    <location>
        <begin position="485"/>
        <end position="510"/>
    </location>
</feature>
<comment type="function">
    <text evidence="9 10">Plays a role in maintaining the mitochondrial genome and in controlling the mtDNA escape. Involved in the regulation of mtDNA nucleotide structure and number. May have a dispensable role in early maturation of pre-rRNA.</text>
</comment>
<keyword evidence="14" id="KW-1185">Reference proteome</keyword>
<dbReference type="STRING" id="27342.A0A0H2RSM5"/>
<evidence type="ECO:0000256" key="1">
    <source>
        <dbReference type="ARBA" id="ARBA00004434"/>
    </source>
</evidence>
<evidence type="ECO:0000256" key="9">
    <source>
        <dbReference type="ARBA" id="ARBA00025276"/>
    </source>
</evidence>
<comment type="similarity">
    <text evidence="2 10">Belongs to the YME2 family.</text>
</comment>
<organism evidence="13 14">
    <name type="scientific">Schizopora paradoxa</name>
    <dbReference type="NCBI Taxonomy" id="27342"/>
    <lineage>
        <taxon>Eukaryota</taxon>
        <taxon>Fungi</taxon>
        <taxon>Dikarya</taxon>
        <taxon>Basidiomycota</taxon>
        <taxon>Agaricomycotina</taxon>
        <taxon>Agaricomycetes</taxon>
        <taxon>Hymenochaetales</taxon>
        <taxon>Schizoporaceae</taxon>
        <taxon>Schizopora</taxon>
    </lineage>
</organism>
<evidence type="ECO:0000256" key="3">
    <source>
        <dbReference type="ARBA" id="ARBA00020222"/>
    </source>
</evidence>
<feature type="domain" description="Mitochondrial escape protein 2 C-terminal" evidence="12">
    <location>
        <begin position="294"/>
        <end position="778"/>
    </location>
</feature>
<dbReference type="OrthoDB" id="10267654at2759"/>
<feature type="compositionally biased region" description="Basic and acidic residues" evidence="11">
    <location>
        <begin position="494"/>
        <end position="509"/>
    </location>
</feature>
<sequence>MLFINSVFPTRLSSWDFRHYIGLFREEDLLDKLHDILKAVHKHGFNVSLVEPRGKDGGVFVKFKYTAPSADKDSAVQDIVEDLRREARKHGGVPSWIGVRDGDFWPVLGKPWREDLHRYASPILKISYDGPDVREEDLYGILRPFGKIADITPPSPAPAGTMRSTLVSYMNLRSSIIAHNCIHGLAVPSGSSGSTTKLLTMFERPIKAHVIRDWTAAHPRIVVPILVFLLGSLTYTIFDPIRAFMVEGRLLGWFDLKSSSWFQWIKEKTIQSFSFALKPTAEEVAMDANIWKEREAAERDVMTYLSDFPNTVTFVHGPQGSGKTRMLRALLKDVERPVLMIDCAEIFSAGSDGAVLQSLSRQTGYKPVFPFVNSLNNLIDIASVGLIGQKAGLSTSLTEQVKEMLQVIGTALVNTSKRKQKAAEHKTEADLQAQQEHIERARRQALLRLGTWHDGRLDCVAGNGVMSELGVGDERMRLEDYDVDPESVELAEQDAEREATPTESLEKTPSDMQALQTMPIVVIKNYATKRGRDDIIAVMSTWAASLVDHNIAHVIVLSDNRENAKQLAQALPSKPLHSVALSDADSSSALSFVQTKLKADKEVTFTVEQMKAIEKLGGRASDLETLVHKVRSGQGVQEAVEDIISRSTNELRKNAFGEDADDEKSLPWTRVQAWHVLKLLSKKDEVSYHDLLLEFPFKENEMALRNMEHGELITIVTQNGRPSAIRPGKPVYRYVFQRLVGDPVFRSLQDISFNEKKIASAESTVRSCEEELLKLKEIGTSGAHWWSKKPATAYRSAYIMRKMLAAESSIEKLEATNAELKKVLAKCE</sequence>
<dbReference type="EMBL" id="KQ085937">
    <property type="protein sequence ID" value="KLO14864.1"/>
    <property type="molecule type" value="Genomic_DNA"/>
</dbReference>
<dbReference type="GO" id="GO:0005743">
    <property type="term" value="C:mitochondrial inner membrane"/>
    <property type="evidence" value="ECO:0007669"/>
    <property type="project" value="UniProtKB-SubCell"/>
</dbReference>
<evidence type="ECO:0000313" key="14">
    <source>
        <dbReference type="Proteomes" id="UP000053477"/>
    </source>
</evidence>
<protein>
    <recommendedName>
        <fullName evidence="3 10">Mitochondrial escape protein 2</fullName>
    </recommendedName>
</protein>
<dbReference type="PANTHER" id="PTHR32198">
    <property type="entry name" value="MITOCHONDRIAL ESCAPE PROTEIN 2"/>
    <property type="match status" value="1"/>
</dbReference>
<gene>
    <name evidence="13" type="ORF">SCHPADRAFT_914661</name>
</gene>
<dbReference type="SUPFAM" id="SSF52540">
    <property type="entry name" value="P-loop containing nucleoside triphosphate hydrolases"/>
    <property type="match status" value="1"/>
</dbReference>
<evidence type="ECO:0000313" key="13">
    <source>
        <dbReference type="EMBL" id="KLO14864.1"/>
    </source>
</evidence>
<dbReference type="Proteomes" id="UP000053477">
    <property type="component" value="Unassembled WGS sequence"/>
</dbReference>
<evidence type="ECO:0000256" key="6">
    <source>
        <dbReference type="ARBA" id="ARBA00022989"/>
    </source>
</evidence>
<dbReference type="FunCoup" id="A0A0H2RSM5">
    <property type="interactions" value="7"/>
</dbReference>
<keyword evidence="7 10" id="KW-0496">Mitochondrion</keyword>
<keyword evidence="8" id="KW-0472">Membrane</keyword>
<keyword evidence="4" id="KW-0812">Transmembrane</keyword>